<proteinExistence type="predicted"/>
<name>A0A392SKD8_9FABA</name>
<comment type="caution">
    <text evidence="1">The sequence shown here is derived from an EMBL/GenBank/DDBJ whole genome shotgun (WGS) entry which is preliminary data.</text>
</comment>
<keyword evidence="2" id="KW-1185">Reference proteome</keyword>
<reference evidence="1 2" key="1">
    <citation type="journal article" date="2018" name="Front. Plant Sci.">
        <title>Red Clover (Trifolium pratense) and Zigzag Clover (T. medium) - A Picture of Genomic Similarities and Differences.</title>
        <authorList>
            <person name="Dluhosova J."/>
            <person name="Istvanek J."/>
            <person name="Nedelnik J."/>
            <person name="Repkova J."/>
        </authorList>
    </citation>
    <scope>NUCLEOTIDE SEQUENCE [LARGE SCALE GENOMIC DNA]</scope>
    <source>
        <strain evidence="2">cv. 10/8</strain>
        <tissue evidence="1">Leaf</tissue>
    </source>
</reference>
<accession>A0A392SKD8</accession>
<evidence type="ECO:0000313" key="2">
    <source>
        <dbReference type="Proteomes" id="UP000265520"/>
    </source>
</evidence>
<organism evidence="1 2">
    <name type="scientific">Trifolium medium</name>
    <dbReference type="NCBI Taxonomy" id="97028"/>
    <lineage>
        <taxon>Eukaryota</taxon>
        <taxon>Viridiplantae</taxon>
        <taxon>Streptophyta</taxon>
        <taxon>Embryophyta</taxon>
        <taxon>Tracheophyta</taxon>
        <taxon>Spermatophyta</taxon>
        <taxon>Magnoliopsida</taxon>
        <taxon>eudicotyledons</taxon>
        <taxon>Gunneridae</taxon>
        <taxon>Pentapetalae</taxon>
        <taxon>rosids</taxon>
        <taxon>fabids</taxon>
        <taxon>Fabales</taxon>
        <taxon>Fabaceae</taxon>
        <taxon>Papilionoideae</taxon>
        <taxon>50 kb inversion clade</taxon>
        <taxon>NPAAA clade</taxon>
        <taxon>Hologalegina</taxon>
        <taxon>IRL clade</taxon>
        <taxon>Trifolieae</taxon>
        <taxon>Trifolium</taxon>
    </lineage>
</organism>
<dbReference type="EMBL" id="LXQA010385321">
    <property type="protein sequence ID" value="MCI48336.1"/>
    <property type="molecule type" value="Genomic_DNA"/>
</dbReference>
<dbReference type="Proteomes" id="UP000265520">
    <property type="component" value="Unassembled WGS sequence"/>
</dbReference>
<evidence type="ECO:0000313" key="1">
    <source>
        <dbReference type="EMBL" id="MCI48336.1"/>
    </source>
</evidence>
<dbReference type="AlphaFoldDB" id="A0A392SKD8"/>
<sequence>MEESSSSQHQNMPLNSQLGASFYAKGKTMDINYNDFDLVIEQAVDFEALKVNGFDVEHFFTDQGW</sequence>
<protein>
    <submittedName>
        <fullName evidence="1">Uncharacterized protein</fullName>
    </submittedName>
</protein>